<comment type="caution">
    <text evidence="14">The sequence shown here is derived from an EMBL/GenBank/DDBJ whole genome shotgun (WGS) entry which is preliminary data.</text>
</comment>
<dbReference type="Pfam" id="PF00015">
    <property type="entry name" value="MCPsignal"/>
    <property type="match status" value="1"/>
</dbReference>
<dbReference type="InterPro" id="IPR003660">
    <property type="entry name" value="HAMP_dom"/>
</dbReference>
<evidence type="ECO:0000256" key="1">
    <source>
        <dbReference type="ARBA" id="ARBA00004651"/>
    </source>
</evidence>
<dbReference type="Gene3D" id="1.10.287.950">
    <property type="entry name" value="Methyl-accepting chemotaxis protein"/>
    <property type="match status" value="1"/>
</dbReference>
<dbReference type="CDD" id="cd06225">
    <property type="entry name" value="HAMP"/>
    <property type="match status" value="1"/>
</dbReference>
<evidence type="ECO:0000256" key="5">
    <source>
        <dbReference type="ARBA" id="ARBA00022989"/>
    </source>
</evidence>
<keyword evidence="3" id="KW-0145">Chemotaxis</keyword>
<dbReference type="Proteomes" id="UP000294545">
    <property type="component" value="Unassembled WGS sequence"/>
</dbReference>
<keyword evidence="4 11" id="KW-0812">Transmembrane</keyword>
<keyword evidence="15" id="KW-1185">Reference proteome</keyword>
<accession>A0A4R1MIW5</accession>
<proteinExistence type="inferred from homology"/>
<protein>
    <submittedName>
        <fullName evidence="14">Methyl-accepting chemotaxis sensory transducer with Cache sensor</fullName>
    </submittedName>
</protein>
<evidence type="ECO:0000256" key="4">
    <source>
        <dbReference type="ARBA" id="ARBA00022692"/>
    </source>
</evidence>
<dbReference type="SMART" id="SM00283">
    <property type="entry name" value="MA"/>
    <property type="match status" value="1"/>
</dbReference>
<keyword evidence="5 11" id="KW-1133">Transmembrane helix</keyword>
<dbReference type="Gene3D" id="6.10.340.10">
    <property type="match status" value="1"/>
</dbReference>
<sequence>MKSIKLKLVVYFSILIVFIATVLGAFLLLMSRNVITQDAEYSLQLLASEGSKLTESRIETQVKILETIALEEDMQSMDFEKQLPILQKHTQGTAFIDFAVILEPNGLANLITGGTAPLGEREYALKAFEGEPALSDVMINQVTNELSLMIAVPIERNNRIVGVLVGRSDADILSNLTDDAGFGQSGYAYMIDGKGTVVAHPDRELVFNQVNLIEQSKEDNSLISAANLIENILEEKTGIGKYVYEGRDLYAGYEPVKGTDWTYVITADENEVLQQIQHITLSTIGIVLVLLLMGIIAVYILGHYFVKPMIKISEYADQVATLDLTQSISKKQQKGKDEMGKLANALQKITDNMKLIIKDISGSSEEVASMSEELTAMSEQLSTSAQEVSKTVEEIAKGATEQAEKTQNGSSKVAVLGEKIQNNQDHIGDLNNTFEQVNTVVKEGLEEIEVLSEITKESNTATKEIHDVIIKTNDSSEQIGEASKVIGSIAEQTNLLALNAAIEAARAGEAGKGFAVVADEIRKLAEQSAESTRAIDTVVNELQDNVRNSVSTMERVASISSKQTESVFNSKNKYQSIEAAMKDSIEAVKQLNVSGKEMEQMKKEILITLQSLSDIAEENAASTEETTASMEEQSSSMEEIASSSEGLAALAQKLQENIKKFKI</sequence>
<evidence type="ECO:0000313" key="14">
    <source>
        <dbReference type="EMBL" id="TCK92616.1"/>
    </source>
</evidence>
<keyword evidence="7 9" id="KW-0807">Transducer</keyword>
<evidence type="ECO:0000256" key="2">
    <source>
        <dbReference type="ARBA" id="ARBA00022475"/>
    </source>
</evidence>
<evidence type="ECO:0000256" key="11">
    <source>
        <dbReference type="SAM" id="Phobius"/>
    </source>
</evidence>
<evidence type="ECO:0000256" key="8">
    <source>
        <dbReference type="ARBA" id="ARBA00029447"/>
    </source>
</evidence>
<evidence type="ECO:0000256" key="6">
    <source>
        <dbReference type="ARBA" id="ARBA00023136"/>
    </source>
</evidence>
<feature type="transmembrane region" description="Helical" evidence="11">
    <location>
        <begin position="279"/>
        <end position="301"/>
    </location>
</feature>
<dbReference type="CDD" id="cd12912">
    <property type="entry name" value="PDC2_MCP_like"/>
    <property type="match status" value="1"/>
</dbReference>
<gene>
    <name evidence="14" type="ORF">EDC19_1765</name>
</gene>
<dbReference type="Pfam" id="PF02743">
    <property type="entry name" value="dCache_1"/>
    <property type="match status" value="1"/>
</dbReference>
<evidence type="ECO:0000256" key="10">
    <source>
        <dbReference type="SAM" id="MobiDB-lite"/>
    </source>
</evidence>
<keyword evidence="6 11" id="KW-0472">Membrane</keyword>
<feature type="region of interest" description="Disordered" evidence="10">
    <location>
        <begin position="618"/>
        <end position="643"/>
    </location>
</feature>
<dbReference type="InterPro" id="IPR004089">
    <property type="entry name" value="MCPsignal_dom"/>
</dbReference>
<dbReference type="EMBL" id="SMGQ01000013">
    <property type="protein sequence ID" value="TCK92616.1"/>
    <property type="molecule type" value="Genomic_DNA"/>
</dbReference>
<dbReference type="RefSeq" id="WP_132282482.1">
    <property type="nucleotide sequence ID" value="NZ_SMGQ01000013.1"/>
</dbReference>
<feature type="domain" description="HAMP" evidence="13">
    <location>
        <begin position="303"/>
        <end position="358"/>
    </location>
</feature>
<dbReference type="AlphaFoldDB" id="A0A4R1MIW5"/>
<feature type="transmembrane region" description="Helical" evidence="11">
    <location>
        <begin position="9"/>
        <end position="30"/>
    </location>
</feature>
<evidence type="ECO:0000259" key="12">
    <source>
        <dbReference type="PROSITE" id="PS50111"/>
    </source>
</evidence>
<dbReference type="OrthoDB" id="597657at2"/>
<dbReference type="Gene3D" id="3.30.450.20">
    <property type="entry name" value="PAS domain"/>
    <property type="match status" value="1"/>
</dbReference>
<dbReference type="PROSITE" id="PS50885">
    <property type="entry name" value="HAMP"/>
    <property type="match status" value="1"/>
</dbReference>
<comment type="subcellular location">
    <subcellularLocation>
        <location evidence="1">Cell membrane</location>
        <topology evidence="1">Multi-pass membrane protein</topology>
    </subcellularLocation>
</comment>
<evidence type="ECO:0000256" key="9">
    <source>
        <dbReference type="PROSITE-ProRule" id="PRU00284"/>
    </source>
</evidence>
<evidence type="ECO:0000313" key="15">
    <source>
        <dbReference type="Proteomes" id="UP000294545"/>
    </source>
</evidence>
<evidence type="ECO:0000256" key="3">
    <source>
        <dbReference type="ARBA" id="ARBA00022500"/>
    </source>
</evidence>
<name>A0A4R1MIW5_9FIRM</name>
<reference evidence="14 15" key="1">
    <citation type="submission" date="2019-03" db="EMBL/GenBank/DDBJ databases">
        <title>Genomic Encyclopedia of Type Strains, Phase IV (KMG-IV): sequencing the most valuable type-strain genomes for metagenomic binning, comparative biology and taxonomic classification.</title>
        <authorList>
            <person name="Goeker M."/>
        </authorList>
    </citation>
    <scope>NUCLEOTIDE SEQUENCE [LARGE SCALE GENOMIC DNA]</scope>
    <source>
        <strain evidence="14 15">DSM 24176</strain>
    </source>
</reference>
<evidence type="ECO:0000259" key="13">
    <source>
        <dbReference type="PROSITE" id="PS50885"/>
    </source>
</evidence>
<dbReference type="InterPro" id="IPR033479">
    <property type="entry name" value="dCache_1"/>
</dbReference>
<dbReference type="PANTHER" id="PTHR32089">
    <property type="entry name" value="METHYL-ACCEPTING CHEMOTAXIS PROTEIN MCPB"/>
    <property type="match status" value="1"/>
</dbReference>
<feature type="domain" description="Methyl-accepting transducer" evidence="12">
    <location>
        <begin position="377"/>
        <end position="634"/>
    </location>
</feature>
<evidence type="ECO:0000256" key="7">
    <source>
        <dbReference type="ARBA" id="ARBA00023224"/>
    </source>
</evidence>
<comment type="similarity">
    <text evidence="8">Belongs to the methyl-accepting chemotaxis (MCP) protein family.</text>
</comment>
<dbReference type="SMART" id="SM00304">
    <property type="entry name" value="HAMP"/>
    <property type="match status" value="1"/>
</dbReference>
<keyword evidence="2" id="KW-1003">Cell membrane</keyword>
<dbReference type="PROSITE" id="PS50111">
    <property type="entry name" value="CHEMOTAXIS_TRANSDUC_2"/>
    <property type="match status" value="1"/>
</dbReference>
<organism evidence="14 15">
    <name type="scientific">Natranaerovirga hydrolytica</name>
    <dbReference type="NCBI Taxonomy" id="680378"/>
    <lineage>
        <taxon>Bacteria</taxon>
        <taxon>Bacillati</taxon>
        <taxon>Bacillota</taxon>
        <taxon>Clostridia</taxon>
        <taxon>Lachnospirales</taxon>
        <taxon>Natranaerovirgaceae</taxon>
        <taxon>Natranaerovirga</taxon>
    </lineage>
</organism>
<dbReference type="PANTHER" id="PTHR32089:SF112">
    <property type="entry name" value="LYSOZYME-LIKE PROTEIN-RELATED"/>
    <property type="match status" value="1"/>
</dbReference>
<dbReference type="GO" id="GO:0005886">
    <property type="term" value="C:plasma membrane"/>
    <property type="evidence" value="ECO:0007669"/>
    <property type="project" value="UniProtKB-SubCell"/>
</dbReference>
<dbReference type="GO" id="GO:0007165">
    <property type="term" value="P:signal transduction"/>
    <property type="evidence" value="ECO:0007669"/>
    <property type="project" value="UniProtKB-KW"/>
</dbReference>
<dbReference type="GO" id="GO:0006935">
    <property type="term" value="P:chemotaxis"/>
    <property type="evidence" value="ECO:0007669"/>
    <property type="project" value="UniProtKB-KW"/>
</dbReference>
<dbReference type="SUPFAM" id="SSF58104">
    <property type="entry name" value="Methyl-accepting chemotaxis protein (MCP) signaling domain"/>
    <property type="match status" value="1"/>
</dbReference>